<evidence type="ECO:0000313" key="4">
    <source>
        <dbReference type="Proteomes" id="UP001251374"/>
    </source>
</evidence>
<dbReference type="Proteomes" id="UP001251374">
    <property type="component" value="Unassembled WGS sequence"/>
</dbReference>
<accession>A0ABU1HBA5</accession>
<keyword evidence="4" id="KW-1185">Reference proteome</keyword>
<evidence type="ECO:0000313" key="3">
    <source>
        <dbReference type="EMBL" id="MDR5904743.1"/>
    </source>
</evidence>
<feature type="region of interest" description="Disordered" evidence="1">
    <location>
        <begin position="22"/>
        <end position="81"/>
    </location>
</feature>
<sequence>MKRNRWALWLSPLALAWPAMATAGEGDSSGSSSSTTTVTSSSASSSSASSSSVSGGSSRSESSVSGQNASVTVNGHRLEVRNGRLRLDDVTHGEVTPMQTVTLRVVDGVATLLVDGVERLPDS</sequence>
<gene>
    <name evidence="3" type="ORF">QC821_05600</name>
</gene>
<evidence type="ECO:0008006" key="5">
    <source>
        <dbReference type="Google" id="ProtNLM"/>
    </source>
</evidence>
<evidence type="ECO:0000256" key="2">
    <source>
        <dbReference type="SAM" id="SignalP"/>
    </source>
</evidence>
<comment type="caution">
    <text evidence="3">The sequence shown here is derived from an EMBL/GenBank/DDBJ whole genome shotgun (WGS) entry which is preliminary data.</text>
</comment>
<feature type="chain" id="PRO_5047100488" description="DUF5666 domain-containing protein" evidence="2">
    <location>
        <begin position="24"/>
        <end position="123"/>
    </location>
</feature>
<name>A0ABU1HBA5_9GAMM</name>
<feature type="compositionally biased region" description="Low complexity" evidence="1">
    <location>
        <begin position="28"/>
        <end position="66"/>
    </location>
</feature>
<reference evidence="3 4" key="1">
    <citation type="submission" date="2023-04" db="EMBL/GenBank/DDBJ databases">
        <title>A long-awaited taxogenomic arrangement of the family Halomonadaceae.</title>
        <authorList>
            <person name="De La Haba R."/>
            <person name="Chuvochina M."/>
            <person name="Wittouck S."/>
            <person name="Arahal D.R."/>
            <person name="Sanchez-Porro C."/>
            <person name="Hugenholtz P."/>
            <person name="Ventosa A."/>
        </authorList>
    </citation>
    <scope>NUCLEOTIDE SEQUENCE [LARGE SCALE GENOMIC DNA]</scope>
    <source>
        <strain evidence="3 4">DSM 26770</strain>
    </source>
</reference>
<proteinExistence type="predicted"/>
<keyword evidence="2" id="KW-0732">Signal</keyword>
<protein>
    <recommendedName>
        <fullName evidence="5">DUF5666 domain-containing protein</fullName>
    </recommendedName>
</protein>
<dbReference type="RefSeq" id="WP_309718116.1">
    <property type="nucleotide sequence ID" value="NZ_JARWAM010000003.1"/>
</dbReference>
<evidence type="ECO:0000256" key="1">
    <source>
        <dbReference type="SAM" id="MobiDB-lite"/>
    </source>
</evidence>
<feature type="signal peptide" evidence="2">
    <location>
        <begin position="1"/>
        <end position="23"/>
    </location>
</feature>
<dbReference type="EMBL" id="JARWAM010000003">
    <property type="protein sequence ID" value="MDR5904743.1"/>
    <property type="molecule type" value="Genomic_DNA"/>
</dbReference>
<organism evidence="3 4">
    <name type="scientific">Franzmannia qiaohouensis</name>
    <dbReference type="NCBI Taxonomy" id="1329370"/>
    <lineage>
        <taxon>Bacteria</taxon>
        <taxon>Pseudomonadati</taxon>
        <taxon>Pseudomonadota</taxon>
        <taxon>Gammaproteobacteria</taxon>
        <taxon>Oceanospirillales</taxon>
        <taxon>Halomonadaceae</taxon>
        <taxon>Franzmannia</taxon>
    </lineage>
</organism>